<organism evidence="10 11">
    <name type="scientific">Leeuwenhoekiella aestuarii</name>
    <dbReference type="NCBI Taxonomy" id="2249426"/>
    <lineage>
        <taxon>Bacteria</taxon>
        <taxon>Pseudomonadati</taxon>
        <taxon>Bacteroidota</taxon>
        <taxon>Flavobacteriia</taxon>
        <taxon>Flavobacteriales</taxon>
        <taxon>Flavobacteriaceae</taxon>
        <taxon>Leeuwenhoekiella</taxon>
    </lineage>
</organism>
<feature type="coiled-coil region" evidence="6">
    <location>
        <begin position="229"/>
        <end position="256"/>
    </location>
</feature>
<dbReference type="PANTHER" id="PTHR45625:SF4">
    <property type="entry name" value="PEPTIDYLPROLYL ISOMERASE DOMAIN AND WD REPEAT-CONTAINING PROTEIN 1"/>
    <property type="match status" value="1"/>
</dbReference>
<dbReference type="SUPFAM" id="SSF50891">
    <property type="entry name" value="Cyclophilin-like"/>
    <property type="match status" value="1"/>
</dbReference>
<evidence type="ECO:0000313" key="10">
    <source>
        <dbReference type="EMBL" id="RXG15410.1"/>
    </source>
</evidence>
<comment type="catalytic activity">
    <reaction evidence="1 5">
        <text>[protein]-peptidylproline (omega=180) = [protein]-peptidylproline (omega=0)</text>
        <dbReference type="Rhea" id="RHEA:16237"/>
        <dbReference type="Rhea" id="RHEA-COMP:10747"/>
        <dbReference type="Rhea" id="RHEA-COMP:10748"/>
        <dbReference type="ChEBI" id="CHEBI:83833"/>
        <dbReference type="ChEBI" id="CHEBI:83834"/>
        <dbReference type="EC" id="5.2.1.8"/>
    </reaction>
</comment>
<dbReference type="PROSITE" id="PS50072">
    <property type="entry name" value="CSA_PPIASE_2"/>
    <property type="match status" value="1"/>
</dbReference>
<evidence type="ECO:0000256" key="4">
    <source>
        <dbReference type="ARBA" id="ARBA00023235"/>
    </source>
</evidence>
<sequence>MKKASIFAFLILFGLVACSDDQYPNLQDGLYAEIKTNKGTMVVQLYYDKAPAAVANFVSLAEGNNPLADSIYKGKPYYDGITFHRIIKDFMIQGGDPTGTGSGGPGYKFHDEFSPELKHDTIGVLSMANSGYGTNGSQFFITDAPTPHLDGYDAEDNLKNCENPQIGCHTVFGQLILGFDVLKSITEVEMKDPRRGKPKRPVTIESVKIIRKGKDARHFEAPEVFTEEIDKKAEEIEQAAAAKQKLKEDQKAIFEEQRKNADTLESGLAYYITQKGTDVKPKRSQKVKVNYAGYFEDGELFDSNILSCAEEWNMQTRPKEDMYVPLTIPYGPEAQMIAGFKEGIQQLNYGDKATLFIPYYLGYGERGYRVIPPRTNLVFTVELLDNREPENE</sequence>
<keyword evidence="11" id="KW-1185">Reference proteome</keyword>
<gene>
    <name evidence="10" type="ORF">DSM04_103298</name>
</gene>
<dbReference type="InterPro" id="IPR001179">
    <property type="entry name" value="PPIase_FKBP_dom"/>
</dbReference>
<dbReference type="AlphaFoldDB" id="A0A4Q0NX83"/>
<dbReference type="Pfam" id="PF00160">
    <property type="entry name" value="Pro_isomerase"/>
    <property type="match status" value="1"/>
</dbReference>
<feature type="domain" description="PPIase FKBP-type" evidence="8">
    <location>
        <begin position="284"/>
        <end position="387"/>
    </location>
</feature>
<dbReference type="PROSITE" id="PS50059">
    <property type="entry name" value="FKBP_PPIASE"/>
    <property type="match status" value="1"/>
</dbReference>
<feature type="signal peptide" evidence="7">
    <location>
        <begin position="1"/>
        <end position="19"/>
    </location>
</feature>
<dbReference type="OrthoDB" id="9807797at2"/>
<keyword evidence="6" id="KW-0175">Coiled coil</keyword>
<feature type="chain" id="PRO_5020438330" description="peptidylprolyl isomerase" evidence="7">
    <location>
        <begin position="20"/>
        <end position="392"/>
    </location>
</feature>
<protein>
    <recommendedName>
        <fullName evidence="2 5">peptidylprolyl isomerase</fullName>
        <ecNumber evidence="2 5">5.2.1.8</ecNumber>
    </recommendedName>
</protein>
<keyword evidence="3 5" id="KW-0697">Rotamase</keyword>
<dbReference type="GO" id="GO:0003755">
    <property type="term" value="F:peptidyl-prolyl cis-trans isomerase activity"/>
    <property type="evidence" value="ECO:0007669"/>
    <property type="project" value="UniProtKB-KW"/>
</dbReference>
<dbReference type="InterPro" id="IPR002130">
    <property type="entry name" value="Cyclophilin-type_PPIase_dom"/>
</dbReference>
<dbReference type="PANTHER" id="PTHR45625">
    <property type="entry name" value="PEPTIDYL-PROLYL CIS-TRANS ISOMERASE-RELATED"/>
    <property type="match status" value="1"/>
</dbReference>
<evidence type="ECO:0000256" key="7">
    <source>
        <dbReference type="SAM" id="SignalP"/>
    </source>
</evidence>
<proteinExistence type="predicted"/>
<dbReference type="InterPro" id="IPR044666">
    <property type="entry name" value="Cyclophilin_A-like"/>
</dbReference>
<dbReference type="RefSeq" id="WP_128760992.1">
    <property type="nucleotide sequence ID" value="NZ_QOVI01000003.1"/>
</dbReference>
<name>A0A4Q0NX83_9FLAO</name>
<evidence type="ECO:0000259" key="8">
    <source>
        <dbReference type="PROSITE" id="PS50059"/>
    </source>
</evidence>
<comment type="caution">
    <text evidence="10">The sequence shown here is derived from an EMBL/GenBank/DDBJ whole genome shotgun (WGS) entry which is preliminary data.</text>
</comment>
<accession>A0A4Q0NX83</accession>
<evidence type="ECO:0000313" key="11">
    <source>
        <dbReference type="Proteomes" id="UP000289821"/>
    </source>
</evidence>
<evidence type="ECO:0000256" key="5">
    <source>
        <dbReference type="PROSITE-ProRule" id="PRU00277"/>
    </source>
</evidence>
<evidence type="ECO:0000256" key="6">
    <source>
        <dbReference type="SAM" id="Coils"/>
    </source>
</evidence>
<dbReference type="Gene3D" id="2.40.100.10">
    <property type="entry name" value="Cyclophilin-like"/>
    <property type="match status" value="1"/>
</dbReference>
<dbReference type="PRINTS" id="PR00153">
    <property type="entry name" value="CSAPPISMRASE"/>
</dbReference>
<dbReference type="Proteomes" id="UP000289821">
    <property type="component" value="Unassembled WGS sequence"/>
</dbReference>
<keyword evidence="4 5" id="KW-0413">Isomerase</keyword>
<dbReference type="SUPFAM" id="SSF54534">
    <property type="entry name" value="FKBP-like"/>
    <property type="match status" value="1"/>
</dbReference>
<dbReference type="EC" id="5.2.1.8" evidence="2 5"/>
<reference evidence="10 11" key="1">
    <citation type="submission" date="2018-07" db="EMBL/GenBank/DDBJ databases">
        <title>Leeuwenhoekiella genomics.</title>
        <authorList>
            <person name="Tahon G."/>
            <person name="Willems A."/>
        </authorList>
    </citation>
    <scope>NUCLEOTIDE SEQUENCE [LARGE SCALE GENOMIC DNA]</scope>
    <source>
        <strain evidence="10 11">R-50232</strain>
    </source>
</reference>
<dbReference type="EMBL" id="QOVI01000003">
    <property type="protein sequence ID" value="RXG15410.1"/>
    <property type="molecule type" value="Genomic_DNA"/>
</dbReference>
<evidence type="ECO:0000256" key="1">
    <source>
        <dbReference type="ARBA" id="ARBA00000971"/>
    </source>
</evidence>
<dbReference type="InterPro" id="IPR029000">
    <property type="entry name" value="Cyclophilin-like_dom_sf"/>
</dbReference>
<evidence type="ECO:0000256" key="2">
    <source>
        <dbReference type="ARBA" id="ARBA00013194"/>
    </source>
</evidence>
<feature type="domain" description="PPIase cyclophilin-type" evidence="9">
    <location>
        <begin position="39"/>
        <end position="209"/>
    </location>
</feature>
<dbReference type="InterPro" id="IPR046357">
    <property type="entry name" value="PPIase_dom_sf"/>
</dbReference>
<dbReference type="Pfam" id="PF00254">
    <property type="entry name" value="FKBP_C"/>
    <property type="match status" value="1"/>
</dbReference>
<evidence type="ECO:0000256" key="3">
    <source>
        <dbReference type="ARBA" id="ARBA00023110"/>
    </source>
</evidence>
<keyword evidence="7" id="KW-0732">Signal</keyword>
<dbReference type="Gene3D" id="3.10.50.40">
    <property type="match status" value="1"/>
</dbReference>
<dbReference type="CDD" id="cd00317">
    <property type="entry name" value="cyclophilin"/>
    <property type="match status" value="1"/>
</dbReference>
<evidence type="ECO:0000259" key="9">
    <source>
        <dbReference type="PROSITE" id="PS50072"/>
    </source>
</evidence>
<dbReference type="PROSITE" id="PS51257">
    <property type="entry name" value="PROKAR_LIPOPROTEIN"/>
    <property type="match status" value="1"/>
</dbReference>